<protein>
    <submittedName>
        <fullName evidence="2">Uncharacterized protein</fullName>
    </submittedName>
</protein>
<reference evidence="2 3" key="1">
    <citation type="submission" date="2019-04" db="EMBL/GenBank/DDBJ databases">
        <title>Friends and foes A comparative genomics study of 23 Aspergillus species from section Flavi.</title>
        <authorList>
            <consortium name="DOE Joint Genome Institute"/>
            <person name="Kjaerbolling I."/>
            <person name="Vesth T."/>
            <person name="Frisvad J.C."/>
            <person name="Nybo J.L."/>
            <person name="Theobald S."/>
            <person name="Kildgaard S."/>
            <person name="Isbrandt T."/>
            <person name="Kuo A."/>
            <person name="Sato A."/>
            <person name="Lyhne E.K."/>
            <person name="Kogle M.E."/>
            <person name="Wiebenga A."/>
            <person name="Kun R.S."/>
            <person name="Lubbers R.J."/>
            <person name="Makela M.R."/>
            <person name="Barry K."/>
            <person name="Chovatia M."/>
            <person name="Clum A."/>
            <person name="Daum C."/>
            <person name="Haridas S."/>
            <person name="He G."/>
            <person name="LaButti K."/>
            <person name="Lipzen A."/>
            <person name="Mondo S."/>
            <person name="Riley R."/>
            <person name="Salamov A."/>
            <person name="Simmons B.A."/>
            <person name="Magnuson J.K."/>
            <person name="Henrissat B."/>
            <person name="Mortensen U.H."/>
            <person name="Larsen T.O."/>
            <person name="Devries R.P."/>
            <person name="Grigoriev I.V."/>
            <person name="Machida M."/>
            <person name="Baker S.E."/>
            <person name="Andersen M.R."/>
        </authorList>
    </citation>
    <scope>NUCLEOTIDE SEQUENCE [LARGE SCALE GENOMIC DNA]</scope>
    <source>
        <strain evidence="2 3">CBS 117625</strain>
    </source>
</reference>
<dbReference type="AlphaFoldDB" id="A0A5N6TC67"/>
<sequence length="204" mass="22671">MLFPYAKLLALALTFTSAIASPIDIEARDELDKRATHVVIGYRRVHPKQAQIYAKAGETLVLDKPVEVAQLGQGVYTSQDRDGWPANTDHWYCVISASKTKLDAISKAWIPENEWSGKGDHEKRIEGYLKQHHVDPKRTLRLAKIKGSNELQMLIPPALIGGKKKDDRGELDIYAKCTATPGTGPAPPRVDYASWTHVVGQPQH</sequence>
<dbReference type="Pfam" id="PF19287">
    <property type="entry name" value="DUF5910"/>
    <property type="match status" value="1"/>
</dbReference>
<gene>
    <name evidence="2" type="ORF">BDV38DRAFT_276936</name>
</gene>
<accession>A0A5N6TC67</accession>
<proteinExistence type="predicted"/>
<evidence type="ECO:0000313" key="3">
    <source>
        <dbReference type="Proteomes" id="UP000325672"/>
    </source>
</evidence>
<feature type="signal peptide" evidence="1">
    <location>
        <begin position="1"/>
        <end position="20"/>
    </location>
</feature>
<dbReference type="RefSeq" id="XP_031919930.1">
    <property type="nucleotide sequence ID" value="XM_032058370.1"/>
</dbReference>
<dbReference type="EMBL" id="ML743551">
    <property type="protein sequence ID" value="KAE8143867.1"/>
    <property type="molecule type" value="Genomic_DNA"/>
</dbReference>
<dbReference type="GeneID" id="43642580"/>
<dbReference type="Proteomes" id="UP000325672">
    <property type="component" value="Unassembled WGS sequence"/>
</dbReference>
<feature type="chain" id="PRO_5024905374" evidence="1">
    <location>
        <begin position="21"/>
        <end position="204"/>
    </location>
</feature>
<name>A0A5N6TC67_ASPPS</name>
<keyword evidence="1" id="KW-0732">Signal</keyword>
<dbReference type="OrthoDB" id="4540223at2759"/>
<organism evidence="2 3">
    <name type="scientific">Aspergillus pseudotamarii</name>
    <dbReference type="NCBI Taxonomy" id="132259"/>
    <lineage>
        <taxon>Eukaryota</taxon>
        <taxon>Fungi</taxon>
        <taxon>Dikarya</taxon>
        <taxon>Ascomycota</taxon>
        <taxon>Pezizomycotina</taxon>
        <taxon>Eurotiomycetes</taxon>
        <taxon>Eurotiomycetidae</taxon>
        <taxon>Eurotiales</taxon>
        <taxon>Aspergillaceae</taxon>
        <taxon>Aspergillus</taxon>
        <taxon>Aspergillus subgen. Circumdati</taxon>
    </lineage>
</organism>
<dbReference type="InterPro" id="IPR045564">
    <property type="entry name" value="DUF5910"/>
</dbReference>
<keyword evidence="3" id="KW-1185">Reference proteome</keyword>
<evidence type="ECO:0000313" key="2">
    <source>
        <dbReference type="EMBL" id="KAE8143867.1"/>
    </source>
</evidence>
<evidence type="ECO:0000256" key="1">
    <source>
        <dbReference type="SAM" id="SignalP"/>
    </source>
</evidence>